<dbReference type="Pfam" id="PF14367">
    <property type="entry name" value="DUF4411"/>
    <property type="match status" value="1"/>
</dbReference>
<organism evidence="1 2">
    <name type="scientific">Novosphingobium marinum</name>
    <dbReference type="NCBI Taxonomy" id="1514948"/>
    <lineage>
        <taxon>Bacteria</taxon>
        <taxon>Pseudomonadati</taxon>
        <taxon>Pseudomonadota</taxon>
        <taxon>Alphaproteobacteria</taxon>
        <taxon>Sphingomonadales</taxon>
        <taxon>Sphingomonadaceae</taxon>
        <taxon>Novosphingobium</taxon>
    </lineage>
</organism>
<accession>A0A7Y9XSW7</accession>
<keyword evidence="2" id="KW-1185">Reference proteome</keyword>
<dbReference type="AlphaFoldDB" id="A0A7Y9XSW7"/>
<evidence type="ECO:0008006" key="3">
    <source>
        <dbReference type="Google" id="ProtNLM"/>
    </source>
</evidence>
<comment type="caution">
    <text evidence="1">The sequence shown here is derived from an EMBL/GenBank/DDBJ whole genome shotgun (WGS) entry which is preliminary data.</text>
</comment>
<dbReference type="RefSeq" id="WP_179405849.1">
    <property type="nucleotide sequence ID" value="NZ_BMGF01000001.1"/>
</dbReference>
<dbReference type="CDD" id="cd18711">
    <property type="entry name" value="PIN_VapC-like_DUF411"/>
    <property type="match status" value="1"/>
</dbReference>
<dbReference type="PIRSF" id="PIRSF008505">
    <property type="entry name" value="UCP008505"/>
    <property type="match status" value="1"/>
</dbReference>
<reference evidence="1 2" key="1">
    <citation type="submission" date="2020-07" db="EMBL/GenBank/DDBJ databases">
        <title>Genomic Encyclopedia of Type Strains, Phase IV (KMG-IV): sequencing the most valuable type-strain genomes for metagenomic binning, comparative biology and taxonomic classification.</title>
        <authorList>
            <person name="Goeker M."/>
        </authorList>
    </citation>
    <scope>NUCLEOTIDE SEQUENCE [LARGE SCALE GENOMIC DNA]</scope>
    <source>
        <strain evidence="1 2">DSM 29043</strain>
    </source>
</reference>
<dbReference type="InterPro" id="IPR016541">
    <property type="entry name" value="UCP008505"/>
</dbReference>
<evidence type="ECO:0000313" key="2">
    <source>
        <dbReference type="Proteomes" id="UP000522081"/>
    </source>
</evidence>
<proteinExistence type="predicted"/>
<evidence type="ECO:0000313" key="1">
    <source>
        <dbReference type="EMBL" id="NYH93882.1"/>
    </source>
</evidence>
<name>A0A7Y9XSW7_9SPHN</name>
<dbReference type="Proteomes" id="UP000522081">
    <property type="component" value="Unassembled WGS sequence"/>
</dbReference>
<dbReference type="EMBL" id="JACBZF010000001">
    <property type="protein sequence ID" value="NYH93882.1"/>
    <property type="molecule type" value="Genomic_DNA"/>
</dbReference>
<gene>
    <name evidence="1" type="ORF">FHS75_000187</name>
</gene>
<sequence>MYVFDTSPLIKLFENYYRSRFPSLWDRFDGLVADKRIVSTRECKHECNDGPADALRDWVNDQDGFFHTPGAAEGTYVGLIYSVPHFQQNIEQRKLLNGGRNADPFIIAKAGTDNRAVVTMERFKPNGAKIPNICAHFGVECLSVEQFMEREG</sequence>
<protein>
    <recommendedName>
        <fullName evidence="3">DUF4411 family protein</fullName>
    </recommendedName>
</protein>